<evidence type="ECO:0000256" key="3">
    <source>
        <dbReference type="ARBA" id="ARBA00022475"/>
    </source>
</evidence>
<evidence type="ECO:0000256" key="4">
    <source>
        <dbReference type="ARBA" id="ARBA00022692"/>
    </source>
</evidence>
<accession>A0A4Q2JQ83</accession>
<reference evidence="9 10" key="1">
    <citation type="submission" date="2019-01" db="EMBL/GenBank/DDBJ databases">
        <authorList>
            <person name="Li J."/>
        </authorList>
    </citation>
    <scope>NUCLEOTIDE SEQUENCE [LARGE SCALE GENOMIC DNA]</scope>
    <source>
        <strain evidence="9 10">CGMCC 4.7180</strain>
    </source>
</reference>
<keyword evidence="10" id="KW-1185">Reference proteome</keyword>
<feature type="transmembrane region" description="Helical" evidence="7">
    <location>
        <begin position="138"/>
        <end position="159"/>
    </location>
</feature>
<dbReference type="RefSeq" id="WP_129234106.1">
    <property type="nucleotide sequence ID" value="NZ_SDPL01000080.1"/>
</dbReference>
<organism evidence="9 10">
    <name type="scientific">Agromyces binzhouensis</name>
    <dbReference type="NCBI Taxonomy" id="1817495"/>
    <lineage>
        <taxon>Bacteria</taxon>
        <taxon>Bacillati</taxon>
        <taxon>Actinomycetota</taxon>
        <taxon>Actinomycetes</taxon>
        <taxon>Micrococcales</taxon>
        <taxon>Microbacteriaceae</taxon>
        <taxon>Agromyces</taxon>
    </lineage>
</organism>
<dbReference type="EMBL" id="SDPL01000080">
    <property type="protein sequence ID" value="RXZ48487.1"/>
    <property type="molecule type" value="Genomic_DNA"/>
</dbReference>
<dbReference type="SUPFAM" id="SSF161098">
    <property type="entry name" value="MetI-like"/>
    <property type="match status" value="1"/>
</dbReference>
<feature type="transmembrane region" description="Helical" evidence="7">
    <location>
        <begin position="290"/>
        <end position="312"/>
    </location>
</feature>
<gene>
    <name evidence="9" type="ORF">ESO86_06190</name>
</gene>
<protein>
    <submittedName>
        <fullName evidence="9">Sugar ABC transporter permease</fullName>
    </submittedName>
</protein>
<feature type="transmembrane region" description="Helical" evidence="7">
    <location>
        <begin position="185"/>
        <end position="211"/>
    </location>
</feature>
<evidence type="ECO:0000259" key="8">
    <source>
        <dbReference type="PROSITE" id="PS50928"/>
    </source>
</evidence>
<dbReference type="PROSITE" id="PS50928">
    <property type="entry name" value="ABC_TM1"/>
    <property type="match status" value="1"/>
</dbReference>
<comment type="subcellular location">
    <subcellularLocation>
        <location evidence="1 7">Cell membrane</location>
        <topology evidence="1 7">Multi-pass membrane protein</topology>
    </subcellularLocation>
</comment>
<dbReference type="GO" id="GO:0005886">
    <property type="term" value="C:plasma membrane"/>
    <property type="evidence" value="ECO:0007669"/>
    <property type="project" value="UniProtKB-SubCell"/>
</dbReference>
<dbReference type="Gene3D" id="1.10.3720.10">
    <property type="entry name" value="MetI-like"/>
    <property type="match status" value="1"/>
</dbReference>
<dbReference type="CDD" id="cd06261">
    <property type="entry name" value="TM_PBP2"/>
    <property type="match status" value="1"/>
</dbReference>
<keyword evidence="3" id="KW-1003">Cell membrane</keyword>
<evidence type="ECO:0000256" key="2">
    <source>
        <dbReference type="ARBA" id="ARBA00022448"/>
    </source>
</evidence>
<evidence type="ECO:0000256" key="1">
    <source>
        <dbReference type="ARBA" id="ARBA00004651"/>
    </source>
</evidence>
<evidence type="ECO:0000313" key="10">
    <source>
        <dbReference type="Proteomes" id="UP000292881"/>
    </source>
</evidence>
<name>A0A4Q2JQ83_9MICO</name>
<dbReference type="GO" id="GO:0055085">
    <property type="term" value="P:transmembrane transport"/>
    <property type="evidence" value="ECO:0007669"/>
    <property type="project" value="InterPro"/>
</dbReference>
<feature type="transmembrane region" description="Helical" evidence="7">
    <location>
        <begin position="103"/>
        <end position="126"/>
    </location>
</feature>
<dbReference type="Proteomes" id="UP000292881">
    <property type="component" value="Unassembled WGS sequence"/>
</dbReference>
<keyword evidence="6 7" id="KW-0472">Membrane</keyword>
<feature type="transmembrane region" description="Helical" evidence="7">
    <location>
        <begin position="232"/>
        <end position="252"/>
    </location>
</feature>
<dbReference type="InterPro" id="IPR000515">
    <property type="entry name" value="MetI-like"/>
</dbReference>
<evidence type="ECO:0000256" key="7">
    <source>
        <dbReference type="RuleBase" id="RU363032"/>
    </source>
</evidence>
<dbReference type="Pfam" id="PF00528">
    <property type="entry name" value="BPD_transp_1"/>
    <property type="match status" value="1"/>
</dbReference>
<dbReference type="PANTHER" id="PTHR30193">
    <property type="entry name" value="ABC TRANSPORTER PERMEASE PROTEIN"/>
    <property type="match status" value="1"/>
</dbReference>
<feature type="domain" description="ABC transmembrane type-1" evidence="8">
    <location>
        <begin position="101"/>
        <end position="311"/>
    </location>
</feature>
<feature type="transmembrane region" description="Helical" evidence="7">
    <location>
        <begin position="43"/>
        <end position="71"/>
    </location>
</feature>
<keyword evidence="4 7" id="KW-0812">Transmembrane</keyword>
<sequence length="321" mass="34338">MSTPVTTAAASAGSLVDEAEHGRTDHLAGARHDRRGRVRVDPIYYWFLVPTLVLFTLAITVPAVLGIFYSFTNFIGFGDWEFVGFTNYVAAFSDPAILASYGFTFGFAIVTVLLVNVIAFLLAVGLTAKIKLKAGLRAVFVIPMVISGIVIAYVFNFLFSNSVPALGSGLGIPWLSESILANPDLAWLSIVIVTAWQSIPATLLIYIAGLLSIPGEVYEAADIDGAGAVRRLWSVTLPLVSGYVVINMILGFKNYLNVYDVIVGLTNGGPGTSTRSIAMTIFTGFTGGDYAYQMANATIFFIIAVAISVLQLRITRGKAAI</sequence>
<keyword evidence="2 7" id="KW-0813">Transport</keyword>
<comment type="similarity">
    <text evidence="7">Belongs to the binding-protein-dependent transport system permease family.</text>
</comment>
<dbReference type="AlphaFoldDB" id="A0A4Q2JQ83"/>
<dbReference type="PANTHER" id="PTHR30193:SF37">
    <property type="entry name" value="INNER MEMBRANE ABC TRANSPORTER PERMEASE PROTEIN YCJO"/>
    <property type="match status" value="1"/>
</dbReference>
<keyword evidence="5 7" id="KW-1133">Transmembrane helix</keyword>
<evidence type="ECO:0000313" key="9">
    <source>
        <dbReference type="EMBL" id="RXZ48487.1"/>
    </source>
</evidence>
<proteinExistence type="inferred from homology"/>
<dbReference type="InterPro" id="IPR035906">
    <property type="entry name" value="MetI-like_sf"/>
</dbReference>
<dbReference type="InterPro" id="IPR051393">
    <property type="entry name" value="ABC_transporter_permease"/>
</dbReference>
<comment type="caution">
    <text evidence="9">The sequence shown here is derived from an EMBL/GenBank/DDBJ whole genome shotgun (WGS) entry which is preliminary data.</text>
</comment>
<evidence type="ECO:0000256" key="6">
    <source>
        <dbReference type="ARBA" id="ARBA00023136"/>
    </source>
</evidence>
<evidence type="ECO:0000256" key="5">
    <source>
        <dbReference type="ARBA" id="ARBA00022989"/>
    </source>
</evidence>
<dbReference type="OrthoDB" id="9805974at2"/>